<dbReference type="PROSITE" id="PS50297">
    <property type="entry name" value="ANK_REP_REGION"/>
    <property type="match status" value="1"/>
</dbReference>
<name>A0AA36CSU1_9BILA</name>
<gene>
    <name evidence="5" type="ORF">MSPICULIGERA_LOCUS12165</name>
</gene>
<dbReference type="SUPFAM" id="SSF48403">
    <property type="entry name" value="Ankyrin repeat"/>
    <property type="match status" value="1"/>
</dbReference>
<dbReference type="EMBL" id="CATQJA010002624">
    <property type="protein sequence ID" value="CAJ0573819.1"/>
    <property type="molecule type" value="Genomic_DNA"/>
</dbReference>
<evidence type="ECO:0000256" key="3">
    <source>
        <dbReference type="PROSITE-ProRule" id="PRU00023"/>
    </source>
</evidence>
<dbReference type="Pfam" id="PF00023">
    <property type="entry name" value="Ank"/>
    <property type="match status" value="1"/>
</dbReference>
<keyword evidence="6" id="KW-1185">Reference proteome</keyword>
<feature type="region of interest" description="Disordered" evidence="4">
    <location>
        <begin position="339"/>
        <end position="361"/>
    </location>
</feature>
<feature type="repeat" description="ANK" evidence="3">
    <location>
        <begin position="278"/>
        <end position="310"/>
    </location>
</feature>
<dbReference type="InterPro" id="IPR002110">
    <property type="entry name" value="Ankyrin_rpt"/>
</dbReference>
<reference evidence="5" key="1">
    <citation type="submission" date="2023-06" db="EMBL/GenBank/DDBJ databases">
        <authorList>
            <person name="Delattre M."/>
        </authorList>
    </citation>
    <scope>NUCLEOTIDE SEQUENCE</scope>
    <source>
        <strain evidence="5">AF72</strain>
    </source>
</reference>
<sequence length="652" mass="72961">MSGQPHVEWISEEERQRLALLSATAEGNLHKVRSLIKSGVPVDAFDDDYLTPLQIAAALGDSYMVAFLIESRAEVDACNQPANLGHLDVVKKLVGLHLEVSPKILPSLCPSPLVVAAVNGMPQICGYLISRTAAVDETIPTLGNLTALTAVILCSRPENSYNTIISALLDLGASPTRRTYRNSKSAIELAQELQREEISLTLNDNNRIRHVDLVQPTDFRQLLRENKLDKLQEALLAKTTFMPDAVTPLMWAVAVGSVQGVYKLLELRYNVDAQETKHGYSALMLAAFLRENEMVDALLECGAGVEKTEPNTLHQTSYDLYLCASDELDPDIRARLHRYKPKTKKPSRNDNKKFSGSGSKSLAKRFGQFSHMKLVRVEQILHRLRHISPPLMRSLDSDFEAVRSLAAEFSSFALVTFYDRYSETHIERRVESEPTSQEYDLAMKFAKEYSYGGGKEKKPIRPVVKPRTQPAPLYLRKEGSEFARPRVRSMIAIQDGPPSVSLRTTPRMLKGFQKSRDSLILEGGEMSPGRAPGPSFQFPPTFEMRKTVSTPSLPGQSTLSLLAPRITEPHGYSLRSTLPAPVGDEEKIWGEMRRRGLADKVEVMISEEIDFETFFALTREDLQKMQIRDSETIASILDIQNSLGEMWGHSYM</sequence>
<evidence type="ECO:0000313" key="5">
    <source>
        <dbReference type="EMBL" id="CAJ0573819.1"/>
    </source>
</evidence>
<proteinExistence type="predicted"/>
<accession>A0AA36CSU1</accession>
<evidence type="ECO:0000256" key="2">
    <source>
        <dbReference type="ARBA" id="ARBA00023043"/>
    </source>
</evidence>
<dbReference type="PANTHER" id="PTHR24171">
    <property type="entry name" value="ANKYRIN REPEAT DOMAIN-CONTAINING PROTEIN 39-RELATED"/>
    <property type="match status" value="1"/>
</dbReference>
<keyword evidence="2 3" id="KW-0040">ANK repeat</keyword>
<dbReference type="Gene3D" id="1.25.40.20">
    <property type="entry name" value="Ankyrin repeat-containing domain"/>
    <property type="match status" value="2"/>
</dbReference>
<evidence type="ECO:0000313" key="6">
    <source>
        <dbReference type="Proteomes" id="UP001177023"/>
    </source>
</evidence>
<protein>
    <recommendedName>
        <fullName evidence="7">Ankyrin repeat and SAM domain-containing protein 6</fullName>
    </recommendedName>
</protein>
<keyword evidence="1" id="KW-0677">Repeat</keyword>
<dbReference type="Pfam" id="PF12796">
    <property type="entry name" value="Ank_2"/>
    <property type="match status" value="1"/>
</dbReference>
<dbReference type="SMART" id="SM00248">
    <property type="entry name" value="ANK"/>
    <property type="match status" value="6"/>
</dbReference>
<evidence type="ECO:0000256" key="1">
    <source>
        <dbReference type="ARBA" id="ARBA00022737"/>
    </source>
</evidence>
<evidence type="ECO:0000256" key="4">
    <source>
        <dbReference type="SAM" id="MobiDB-lite"/>
    </source>
</evidence>
<dbReference type="InterPro" id="IPR036770">
    <property type="entry name" value="Ankyrin_rpt-contain_sf"/>
</dbReference>
<dbReference type="Proteomes" id="UP001177023">
    <property type="component" value="Unassembled WGS sequence"/>
</dbReference>
<feature type="non-terminal residue" evidence="5">
    <location>
        <position position="1"/>
    </location>
</feature>
<dbReference type="AlphaFoldDB" id="A0AA36CSU1"/>
<evidence type="ECO:0008006" key="7">
    <source>
        <dbReference type="Google" id="ProtNLM"/>
    </source>
</evidence>
<organism evidence="5 6">
    <name type="scientific">Mesorhabditis spiculigera</name>
    <dbReference type="NCBI Taxonomy" id="96644"/>
    <lineage>
        <taxon>Eukaryota</taxon>
        <taxon>Metazoa</taxon>
        <taxon>Ecdysozoa</taxon>
        <taxon>Nematoda</taxon>
        <taxon>Chromadorea</taxon>
        <taxon>Rhabditida</taxon>
        <taxon>Rhabditina</taxon>
        <taxon>Rhabditomorpha</taxon>
        <taxon>Rhabditoidea</taxon>
        <taxon>Rhabditidae</taxon>
        <taxon>Mesorhabditinae</taxon>
        <taxon>Mesorhabditis</taxon>
    </lineage>
</organism>
<feature type="repeat" description="ANK" evidence="3">
    <location>
        <begin position="48"/>
        <end position="80"/>
    </location>
</feature>
<comment type="caution">
    <text evidence="5">The sequence shown here is derived from an EMBL/GenBank/DDBJ whole genome shotgun (WGS) entry which is preliminary data.</text>
</comment>
<dbReference type="PROSITE" id="PS50088">
    <property type="entry name" value="ANK_REPEAT"/>
    <property type="match status" value="2"/>
</dbReference>